<organism evidence="1 2">
    <name type="scientific">Streptomyces bullii</name>
    <dbReference type="NCBI Taxonomy" id="349910"/>
    <lineage>
        <taxon>Bacteria</taxon>
        <taxon>Bacillati</taxon>
        <taxon>Actinomycetota</taxon>
        <taxon>Actinomycetes</taxon>
        <taxon>Kitasatosporales</taxon>
        <taxon>Streptomycetaceae</taxon>
        <taxon>Streptomyces</taxon>
    </lineage>
</organism>
<name>A0ABW0UQB3_9ACTN</name>
<accession>A0ABW0UQB3</accession>
<gene>
    <name evidence="1" type="ORF">ACFPZJ_13220</name>
</gene>
<protein>
    <submittedName>
        <fullName evidence="1">Uncharacterized protein</fullName>
    </submittedName>
</protein>
<evidence type="ECO:0000313" key="1">
    <source>
        <dbReference type="EMBL" id="MFC5634721.1"/>
    </source>
</evidence>
<evidence type="ECO:0000313" key="2">
    <source>
        <dbReference type="Proteomes" id="UP001596154"/>
    </source>
</evidence>
<proteinExistence type="predicted"/>
<dbReference type="RefSeq" id="WP_381020833.1">
    <property type="nucleotide sequence ID" value="NZ_JBHSNY010000004.1"/>
</dbReference>
<comment type="caution">
    <text evidence="1">The sequence shown here is derived from an EMBL/GenBank/DDBJ whole genome shotgun (WGS) entry which is preliminary data.</text>
</comment>
<sequence>MMQPRESGRYDCPHCTDVVVDLDEHLTTCTAAREERLAEARRLLADEQQRQDEACRAEIEAVLAKYERRLQTSQPQITIVPM</sequence>
<keyword evidence="2" id="KW-1185">Reference proteome</keyword>
<reference evidence="2" key="1">
    <citation type="journal article" date="2019" name="Int. J. Syst. Evol. Microbiol.">
        <title>The Global Catalogue of Microorganisms (GCM) 10K type strain sequencing project: providing services to taxonomists for standard genome sequencing and annotation.</title>
        <authorList>
            <consortium name="The Broad Institute Genomics Platform"/>
            <consortium name="The Broad Institute Genome Sequencing Center for Infectious Disease"/>
            <person name="Wu L."/>
            <person name="Ma J."/>
        </authorList>
    </citation>
    <scope>NUCLEOTIDE SEQUENCE [LARGE SCALE GENOMIC DNA]</scope>
    <source>
        <strain evidence="2">CGMCC 4.7248</strain>
    </source>
</reference>
<dbReference type="EMBL" id="JBHSNY010000004">
    <property type="protein sequence ID" value="MFC5634721.1"/>
    <property type="molecule type" value="Genomic_DNA"/>
</dbReference>
<dbReference type="Proteomes" id="UP001596154">
    <property type="component" value="Unassembled WGS sequence"/>
</dbReference>